<dbReference type="InterPro" id="IPR009057">
    <property type="entry name" value="Homeodomain-like_sf"/>
</dbReference>
<dbReference type="GO" id="GO:0003700">
    <property type="term" value="F:DNA-binding transcription factor activity"/>
    <property type="evidence" value="ECO:0007669"/>
    <property type="project" value="TreeGrafter"/>
</dbReference>
<dbReference type="Proteomes" id="UP000252586">
    <property type="component" value="Unassembled WGS sequence"/>
</dbReference>
<evidence type="ECO:0000313" key="7">
    <source>
        <dbReference type="Proteomes" id="UP000252586"/>
    </source>
</evidence>
<dbReference type="GO" id="GO:0000976">
    <property type="term" value="F:transcription cis-regulatory region binding"/>
    <property type="evidence" value="ECO:0007669"/>
    <property type="project" value="TreeGrafter"/>
</dbReference>
<evidence type="ECO:0000256" key="3">
    <source>
        <dbReference type="ARBA" id="ARBA00023163"/>
    </source>
</evidence>
<keyword evidence="7" id="KW-1185">Reference proteome</keyword>
<dbReference type="InterPro" id="IPR001647">
    <property type="entry name" value="HTH_TetR"/>
</dbReference>
<dbReference type="PRINTS" id="PR00455">
    <property type="entry name" value="HTHTETR"/>
</dbReference>
<accession>A0A366D2B9</accession>
<dbReference type="PROSITE" id="PS50977">
    <property type="entry name" value="HTH_TETR_2"/>
    <property type="match status" value="1"/>
</dbReference>
<dbReference type="PANTHER" id="PTHR30055:SF234">
    <property type="entry name" value="HTH-TYPE TRANSCRIPTIONAL REGULATOR BETI"/>
    <property type="match status" value="1"/>
</dbReference>
<dbReference type="PANTHER" id="PTHR30055">
    <property type="entry name" value="HTH-TYPE TRANSCRIPTIONAL REGULATOR RUTR"/>
    <property type="match status" value="1"/>
</dbReference>
<dbReference type="Gene3D" id="1.10.357.10">
    <property type="entry name" value="Tetracycline Repressor, domain 2"/>
    <property type="match status" value="1"/>
</dbReference>
<comment type="caution">
    <text evidence="6">The sequence shown here is derived from an EMBL/GenBank/DDBJ whole genome shotgun (WGS) entry which is preliminary data.</text>
</comment>
<evidence type="ECO:0000256" key="4">
    <source>
        <dbReference type="PROSITE-ProRule" id="PRU00335"/>
    </source>
</evidence>
<evidence type="ECO:0000313" key="6">
    <source>
        <dbReference type="EMBL" id="RBO84220.1"/>
    </source>
</evidence>
<organism evidence="6 7">
    <name type="scientific">Nocardia puris</name>
    <dbReference type="NCBI Taxonomy" id="208602"/>
    <lineage>
        <taxon>Bacteria</taxon>
        <taxon>Bacillati</taxon>
        <taxon>Actinomycetota</taxon>
        <taxon>Actinomycetes</taxon>
        <taxon>Mycobacteriales</taxon>
        <taxon>Nocardiaceae</taxon>
        <taxon>Nocardia</taxon>
    </lineage>
</organism>
<evidence type="ECO:0000256" key="1">
    <source>
        <dbReference type="ARBA" id="ARBA00023015"/>
    </source>
</evidence>
<dbReference type="SUPFAM" id="SSF46689">
    <property type="entry name" value="Homeodomain-like"/>
    <property type="match status" value="1"/>
</dbReference>
<feature type="DNA-binding region" description="H-T-H motif" evidence="4">
    <location>
        <begin position="40"/>
        <end position="59"/>
    </location>
</feature>
<dbReference type="OrthoDB" id="4371863at2"/>
<dbReference type="InterPro" id="IPR050109">
    <property type="entry name" value="HTH-type_TetR-like_transc_reg"/>
</dbReference>
<dbReference type="EMBL" id="QNRE01000017">
    <property type="protein sequence ID" value="RBO84220.1"/>
    <property type="molecule type" value="Genomic_DNA"/>
</dbReference>
<dbReference type="Pfam" id="PF18556">
    <property type="entry name" value="TetR_C_35"/>
    <property type="match status" value="1"/>
</dbReference>
<gene>
    <name evidence="6" type="ORF">DFR74_11739</name>
</gene>
<dbReference type="InterPro" id="IPR040611">
    <property type="entry name" value="AlkX_C"/>
</dbReference>
<keyword evidence="3" id="KW-0804">Transcription</keyword>
<sequence>MITNPLRRLPYPDAARGLLRTTVLTVVDELVRSDGWAATSLSAIARAAGVSRQTLYNEFGSRRSIAEAYIVHRLDGLLDMVAERVDGDDLADTLREAFARFFVLADEPLIQTALAADSVEVMALVRVTNERATTRLAEILRTVDPGLTDRDAQVYADAIARTAVTHVVAPTVGADEAIDRLTHLALALVTPRHTPVPAVRT</sequence>
<keyword evidence="2 4" id="KW-0238">DNA-binding</keyword>
<protein>
    <submittedName>
        <fullName evidence="6">TetR family transcriptional regulator</fullName>
    </submittedName>
</protein>
<proteinExistence type="predicted"/>
<reference evidence="6 7" key="1">
    <citation type="submission" date="2018-06" db="EMBL/GenBank/DDBJ databases">
        <title>Genomic Encyclopedia of Type Strains, Phase IV (KMG-IV): sequencing the most valuable type-strain genomes for metagenomic binning, comparative biology and taxonomic classification.</title>
        <authorList>
            <person name="Goeker M."/>
        </authorList>
    </citation>
    <scope>NUCLEOTIDE SEQUENCE [LARGE SCALE GENOMIC DNA]</scope>
    <source>
        <strain evidence="6 7">DSM 44599</strain>
    </source>
</reference>
<dbReference type="Pfam" id="PF00440">
    <property type="entry name" value="TetR_N"/>
    <property type="match status" value="1"/>
</dbReference>
<dbReference type="AlphaFoldDB" id="A0A366D2B9"/>
<evidence type="ECO:0000259" key="5">
    <source>
        <dbReference type="PROSITE" id="PS50977"/>
    </source>
</evidence>
<name>A0A366D2B9_9NOCA</name>
<dbReference type="STRING" id="1210090.GCA_001613185_02312"/>
<feature type="domain" description="HTH tetR-type" evidence="5">
    <location>
        <begin position="17"/>
        <end position="77"/>
    </location>
</feature>
<evidence type="ECO:0000256" key="2">
    <source>
        <dbReference type="ARBA" id="ARBA00023125"/>
    </source>
</evidence>
<keyword evidence="1" id="KW-0805">Transcription regulation</keyword>
<dbReference type="RefSeq" id="WP_067507740.1">
    <property type="nucleotide sequence ID" value="NZ_CP107943.1"/>
</dbReference>